<dbReference type="Pfam" id="PF13650">
    <property type="entry name" value="Asp_protease_2"/>
    <property type="match status" value="1"/>
</dbReference>
<name>A0A1Q8RB88_9PEZI</name>
<evidence type="ECO:0000313" key="1">
    <source>
        <dbReference type="EMBL" id="OLN81423.1"/>
    </source>
</evidence>
<accession>A0A1Q8RB88</accession>
<dbReference type="EMBL" id="MPGH01000251">
    <property type="protein sequence ID" value="OLN81423.1"/>
    <property type="molecule type" value="Genomic_DNA"/>
</dbReference>
<dbReference type="Gene3D" id="2.40.70.10">
    <property type="entry name" value="Acid Proteases"/>
    <property type="match status" value="2"/>
</dbReference>
<dbReference type="Pfam" id="PF13975">
    <property type="entry name" value="gag-asp_proteas"/>
    <property type="match status" value="1"/>
</dbReference>
<dbReference type="Proteomes" id="UP000186583">
    <property type="component" value="Unassembled WGS sequence"/>
</dbReference>
<comment type="caution">
    <text evidence="1">The sequence shown here is derived from an EMBL/GenBank/DDBJ whole genome shotgun (WGS) entry which is preliminary data.</text>
</comment>
<dbReference type="SUPFAM" id="SSF50630">
    <property type="entry name" value="Acid proteases"/>
    <property type="match status" value="2"/>
</dbReference>
<protein>
    <submittedName>
        <fullName evidence="1">Uncharacterized protein</fullName>
    </submittedName>
</protein>
<dbReference type="STRING" id="708187.A0A1Q8RB88"/>
<reference evidence="1 2" key="1">
    <citation type="submission" date="2016-11" db="EMBL/GenBank/DDBJ databases">
        <title>Draft Genome Assembly of Colletotrichum chlorophyti a pathogen of herbaceous plants.</title>
        <authorList>
            <person name="Gan P."/>
            <person name="Narusaka M."/>
            <person name="Tsushima A."/>
            <person name="Narusaka Y."/>
            <person name="Takano Y."/>
            <person name="Shirasu K."/>
        </authorList>
    </citation>
    <scope>NUCLEOTIDE SEQUENCE [LARGE SCALE GENOMIC DNA]</scope>
    <source>
        <strain evidence="1 2">NTL11</strain>
    </source>
</reference>
<keyword evidence="2" id="KW-1185">Reference proteome</keyword>
<dbReference type="InterPro" id="IPR021109">
    <property type="entry name" value="Peptidase_aspartic_dom_sf"/>
</dbReference>
<evidence type="ECO:0000313" key="2">
    <source>
        <dbReference type="Proteomes" id="UP000186583"/>
    </source>
</evidence>
<proteinExistence type="predicted"/>
<gene>
    <name evidence="1" type="ORF">CCHL11_09845</name>
</gene>
<sequence length="412" mass="46433">MYASLITVESKCIETENAQNSANESSAKSSNGQWQDLAALHRTLRHEHHDFFSEQSSVTAVVHSLRHPPLRYRGKSFIPHEYVHQILEPYLVKMQAPPSSASSSSDFQYDEVDKFNSTHKDRTFVRQRRRLVQRNGQYSSGTTDYIVEGTVNGIRTAAAPDTGSDDCVISSDLVSKLGLQVIPGTGKLITLANNKATQSPGVVRVLWKFANEQTSHNMRCWVLPNCSNDFVLGSQFLKVTETLTTFFHRVKKLLVPRRLRVRLIGEGKQRLLGSFNNRVTGALADTGSDIMLVSAEYVRRHGLYMRTRPEDRVEVELADGSRTRTVGTVRKATWSVGDKTVQCDFHVLDNMPVPVILSKDYLFKLEVFSKHADSFFDTDLMDDISLLCGVRLVEEKKLDLDALEADFMRDGM</sequence>
<dbReference type="CDD" id="cd00303">
    <property type="entry name" value="retropepsin_like"/>
    <property type="match status" value="2"/>
</dbReference>
<organism evidence="1 2">
    <name type="scientific">Colletotrichum chlorophyti</name>
    <dbReference type="NCBI Taxonomy" id="708187"/>
    <lineage>
        <taxon>Eukaryota</taxon>
        <taxon>Fungi</taxon>
        <taxon>Dikarya</taxon>
        <taxon>Ascomycota</taxon>
        <taxon>Pezizomycotina</taxon>
        <taxon>Sordariomycetes</taxon>
        <taxon>Hypocreomycetidae</taxon>
        <taxon>Glomerellales</taxon>
        <taxon>Glomerellaceae</taxon>
        <taxon>Colletotrichum</taxon>
    </lineage>
</organism>
<dbReference type="AlphaFoldDB" id="A0A1Q8RB88"/>
<dbReference type="OrthoDB" id="6079484at2759"/>